<dbReference type="Proteomes" id="UP000650533">
    <property type="component" value="Chromosome 2"/>
</dbReference>
<dbReference type="SUPFAM" id="SSF47571">
    <property type="entry name" value="Cloroperoxidase"/>
    <property type="match status" value="1"/>
</dbReference>
<evidence type="ECO:0000256" key="1">
    <source>
        <dbReference type="ARBA" id="ARBA00001970"/>
    </source>
</evidence>
<evidence type="ECO:0000256" key="7">
    <source>
        <dbReference type="ARBA" id="ARBA00025795"/>
    </source>
</evidence>
<evidence type="ECO:0000256" key="6">
    <source>
        <dbReference type="ARBA" id="ARBA00023004"/>
    </source>
</evidence>
<keyword evidence="2 9" id="KW-0575">Peroxidase</keyword>
<dbReference type="PANTHER" id="PTHR33577">
    <property type="entry name" value="STERIGMATOCYSTIN BIOSYNTHESIS PEROXIDASE STCC-RELATED"/>
    <property type="match status" value="1"/>
</dbReference>
<evidence type="ECO:0000313" key="10">
    <source>
        <dbReference type="Proteomes" id="UP000650533"/>
    </source>
</evidence>
<dbReference type="InterPro" id="IPR036851">
    <property type="entry name" value="Chloroperoxidase-like_sf"/>
</dbReference>
<organism evidence="9 10">
    <name type="scientific">Rhizoctonia solani</name>
    <dbReference type="NCBI Taxonomy" id="456999"/>
    <lineage>
        <taxon>Eukaryota</taxon>
        <taxon>Fungi</taxon>
        <taxon>Dikarya</taxon>
        <taxon>Basidiomycota</taxon>
        <taxon>Agaricomycotina</taxon>
        <taxon>Agaricomycetes</taxon>
        <taxon>Cantharellales</taxon>
        <taxon>Ceratobasidiaceae</taxon>
        <taxon>Rhizoctonia</taxon>
    </lineage>
</organism>
<keyword evidence="4" id="KW-0479">Metal-binding</keyword>
<gene>
    <name evidence="9" type="ORF">RhiXN_05341</name>
</gene>
<dbReference type="EMBL" id="CP059659">
    <property type="protein sequence ID" value="QRW17339.1"/>
    <property type="molecule type" value="Genomic_DNA"/>
</dbReference>
<reference evidence="9" key="1">
    <citation type="submission" date="2020-05" db="EMBL/GenBank/DDBJ databases">
        <title>Evolutionary and genomic comparisons of hybrid uninucleate and nonhybrid Rhizoctonia fungi.</title>
        <authorList>
            <person name="Li C."/>
            <person name="Chen X."/>
        </authorList>
    </citation>
    <scope>NUCLEOTIDE SEQUENCE</scope>
    <source>
        <strain evidence="9">AG-1 IA</strain>
    </source>
</reference>
<keyword evidence="5" id="KW-0560">Oxidoreductase</keyword>
<dbReference type="GeneID" id="67027620"/>
<dbReference type="PROSITE" id="PS51405">
    <property type="entry name" value="HEME_HALOPEROXIDASE"/>
    <property type="match status" value="1"/>
</dbReference>
<dbReference type="Pfam" id="PF01328">
    <property type="entry name" value="Peroxidase_2"/>
    <property type="match status" value="1"/>
</dbReference>
<name>A0A8H8STQ2_9AGAM</name>
<keyword evidence="3" id="KW-0349">Heme</keyword>
<dbReference type="AlphaFoldDB" id="A0A8H8STQ2"/>
<evidence type="ECO:0000256" key="4">
    <source>
        <dbReference type="ARBA" id="ARBA00022723"/>
    </source>
</evidence>
<dbReference type="GO" id="GO:0004601">
    <property type="term" value="F:peroxidase activity"/>
    <property type="evidence" value="ECO:0007669"/>
    <property type="project" value="UniProtKB-KW"/>
</dbReference>
<sequence>MSSFQRATRVRMGHRNEDCGEERMDLGHLYAYTRPTYEYRLSFNATQRQRVHPNLAREQKALLSLYSPPYTTTCWHNMGIVSFFSGLADPLLSLGYLLYLLGWDAGLHLSNYILPKKQPGAVIAKGVGGHGGKWGEFRPPGPDDARSPCPAINALANHGVLPRNGKGITWQANCWKELGEAVGATYNLSPTLCIQVPWLTAKFLFAGRDWEGKMTLDDLNAHGAIEHDASYTRADIKWQPNQGVPDVDIIRGLYETAGFDMDKLRPTDTFKLEHFSKYLAYRRAHSKVFNNQYIMNRNGKTFGCANSAIAFDVFGGNAADLKTWFIEERMPDGWEPRNLTRNGFTIARLNTLYVSPSTSRPHPVAPVRSTGGTSDPHYLSLNQSYVLMPILTGFSKSSEAFRAREI</sequence>
<proteinExistence type="inferred from homology"/>
<dbReference type="GO" id="GO:0046872">
    <property type="term" value="F:metal ion binding"/>
    <property type="evidence" value="ECO:0007669"/>
    <property type="project" value="UniProtKB-KW"/>
</dbReference>
<protein>
    <submittedName>
        <fullName evidence="9">Peroxidase family 2 domain protein</fullName>
    </submittedName>
</protein>
<dbReference type="RefSeq" id="XP_043177576.1">
    <property type="nucleotide sequence ID" value="XM_043325157.1"/>
</dbReference>
<evidence type="ECO:0000256" key="2">
    <source>
        <dbReference type="ARBA" id="ARBA00022559"/>
    </source>
</evidence>
<dbReference type="InterPro" id="IPR000028">
    <property type="entry name" value="Chloroperoxidase"/>
</dbReference>
<feature type="domain" description="Heme haloperoxidase family profile" evidence="8">
    <location>
        <begin position="133"/>
        <end position="351"/>
    </location>
</feature>
<evidence type="ECO:0000256" key="3">
    <source>
        <dbReference type="ARBA" id="ARBA00022617"/>
    </source>
</evidence>
<comment type="cofactor">
    <cofactor evidence="1">
        <name>heme b</name>
        <dbReference type="ChEBI" id="CHEBI:60344"/>
    </cofactor>
</comment>
<comment type="similarity">
    <text evidence="7">Belongs to the chloroperoxidase family.</text>
</comment>
<evidence type="ECO:0000313" key="9">
    <source>
        <dbReference type="EMBL" id="QRW17339.1"/>
    </source>
</evidence>
<dbReference type="PANTHER" id="PTHR33577:SF18">
    <property type="entry name" value="HEME HALOPEROXIDASE FAMILY PROFILE DOMAIN-CONTAINING PROTEIN"/>
    <property type="match status" value="1"/>
</dbReference>
<accession>A0A8H8STQ2</accession>
<evidence type="ECO:0000259" key="8">
    <source>
        <dbReference type="PROSITE" id="PS51405"/>
    </source>
</evidence>
<dbReference type="KEGG" id="rsx:RhiXN_05341"/>
<dbReference type="Gene3D" id="1.10.489.10">
    <property type="entry name" value="Chloroperoxidase-like"/>
    <property type="match status" value="1"/>
</dbReference>
<evidence type="ECO:0000256" key="5">
    <source>
        <dbReference type="ARBA" id="ARBA00023002"/>
    </source>
</evidence>
<keyword evidence="6" id="KW-0408">Iron</keyword>